<feature type="transmembrane region" description="Helical" evidence="5">
    <location>
        <begin position="124"/>
        <end position="143"/>
    </location>
</feature>
<feature type="transmembrane region" description="Helical" evidence="5">
    <location>
        <begin position="82"/>
        <end position="104"/>
    </location>
</feature>
<dbReference type="Pfam" id="PF01284">
    <property type="entry name" value="MARVEL"/>
    <property type="match status" value="1"/>
</dbReference>
<reference evidence="7" key="1">
    <citation type="journal article" date="2021" name="IMA Fungus">
        <title>Genomic characterization of three marine fungi, including Emericellopsis atlantica sp. nov. with signatures of a generalist lifestyle and marine biomass degradation.</title>
        <authorList>
            <person name="Hagestad O.C."/>
            <person name="Hou L."/>
            <person name="Andersen J.H."/>
            <person name="Hansen E.H."/>
            <person name="Altermark B."/>
            <person name="Li C."/>
            <person name="Kuhnert E."/>
            <person name="Cox R.J."/>
            <person name="Crous P.W."/>
            <person name="Spatafora J.W."/>
            <person name="Lail K."/>
            <person name="Amirebrahimi M."/>
            <person name="Lipzen A."/>
            <person name="Pangilinan J."/>
            <person name="Andreopoulos W."/>
            <person name="Hayes R.D."/>
            <person name="Ng V."/>
            <person name="Grigoriev I.V."/>
            <person name="Jackson S.A."/>
            <person name="Sutton T.D.S."/>
            <person name="Dobson A.D.W."/>
            <person name="Rama T."/>
        </authorList>
    </citation>
    <scope>NUCLEOTIDE SEQUENCE</scope>
    <source>
        <strain evidence="7">TRa3180A</strain>
    </source>
</reference>
<dbReference type="InterPro" id="IPR008253">
    <property type="entry name" value="Marvel"/>
</dbReference>
<dbReference type="GO" id="GO:0016020">
    <property type="term" value="C:membrane"/>
    <property type="evidence" value="ECO:0007669"/>
    <property type="project" value="UniProtKB-SubCell"/>
</dbReference>
<sequence length="167" mass="18315">MGWILIALRALQIIFSFVVLGLSADVAHWYNSDTLTAPPPQINFLIFVPTFSLISSIYLLGTTHHNRTKRYAHPYAVLAMELTNMVFYFAGFVAISTFLSHLLFCRGNICMAARADAGVSAVSWVLWSASSGMSVMAAFRGRVTGVKVDKETKEANVAVHETSSDAH</sequence>
<feature type="domain" description="MARVEL" evidence="6">
    <location>
        <begin position="4"/>
        <end position="130"/>
    </location>
</feature>
<comment type="caution">
    <text evidence="7">The sequence shown here is derived from an EMBL/GenBank/DDBJ whole genome shotgun (WGS) entry which is preliminary data.</text>
</comment>
<dbReference type="OrthoDB" id="2117453at2759"/>
<keyword evidence="8" id="KW-1185">Reference proteome</keyword>
<dbReference type="PANTHER" id="PTHR37451">
    <property type="entry name" value="MARVEL DOMAIN"/>
    <property type="match status" value="1"/>
</dbReference>
<keyword evidence="3 5" id="KW-1133">Transmembrane helix</keyword>
<evidence type="ECO:0000259" key="6">
    <source>
        <dbReference type="Pfam" id="PF01284"/>
    </source>
</evidence>
<evidence type="ECO:0000256" key="3">
    <source>
        <dbReference type="ARBA" id="ARBA00022989"/>
    </source>
</evidence>
<dbReference type="PANTHER" id="PTHR37451:SF5">
    <property type="entry name" value="MARVEL DOMAIN-CONTAINING PROTEIN"/>
    <property type="match status" value="1"/>
</dbReference>
<evidence type="ECO:0000313" key="8">
    <source>
        <dbReference type="Proteomes" id="UP000887226"/>
    </source>
</evidence>
<proteinExistence type="predicted"/>
<dbReference type="Proteomes" id="UP000887226">
    <property type="component" value="Unassembled WGS sequence"/>
</dbReference>
<protein>
    <submittedName>
        <fullName evidence="7">Membrane-associating domain-containing protein</fullName>
    </submittedName>
</protein>
<comment type="subcellular location">
    <subcellularLocation>
        <location evidence="1">Membrane</location>
        <topology evidence="1">Multi-pass membrane protein</topology>
    </subcellularLocation>
</comment>
<evidence type="ECO:0000256" key="1">
    <source>
        <dbReference type="ARBA" id="ARBA00004141"/>
    </source>
</evidence>
<organism evidence="7 8">
    <name type="scientific">Calycina marina</name>
    <dbReference type="NCBI Taxonomy" id="1763456"/>
    <lineage>
        <taxon>Eukaryota</taxon>
        <taxon>Fungi</taxon>
        <taxon>Dikarya</taxon>
        <taxon>Ascomycota</taxon>
        <taxon>Pezizomycotina</taxon>
        <taxon>Leotiomycetes</taxon>
        <taxon>Helotiales</taxon>
        <taxon>Pezizellaceae</taxon>
        <taxon>Calycina</taxon>
    </lineage>
</organism>
<accession>A0A9P7YWS5</accession>
<evidence type="ECO:0000256" key="2">
    <source>
        <dbReference type="ARBA" id="ARBA00022692"/>
    </source>
</evidence>
<evidence type="ECO:0000313" key="7">
    <source>
        <dbReference type="EMBL" id="KAG9241102.1"/>
    </source>
</evidence>
<keyword evidence="2 5" id="KW-0812">Transmembrane</keyword>
<gene>
    <name evidence="7" type="ORF">BJ878DRAFT_428863</name>
</gene>
<feature type="transmembrane region" description="Helical" evidence="5">
    <location>
        <begin position="42"/>
        <end position="61"/>
    </location>
</feature>
<evidence type="ECO:0000256" key="5">
    <source>
        <dbReference type="SAM" id="Phobius"/>
    </source>
</evidence>
<name>A0A9P7YWS5_9HELO</name>
<dbReference type="AlphaFoldDB" id="A0A9P7YWS5"/>
<keyword evidence="4 5" id="KW-0472">Membrane</keyword>
<dbReference type="EMBL" id="MU254272">
    <property type="protein sequence ID" value="KAG9241102.1"/>
    <property type="molecule type" value="Genomic_DNA"/>
</dbReference>
<evidence type="ECO:0000256" key="4">
    <source>
        <dbReference type="ARBA" id="ARBA00023136"/>
    </source>
</evidence>